<dbReference type="Proteomes" id="UP001060215">
    <property type="component" value="Chromosome 7"/>
</dbReference>
<evidence type="ECO:0000313" key="1">
    <source>
        <dbReference type="EMBL" id="KAI8007922.1"/>
    </source>
</evidence>
<proteinExistence type="predicted"/>
<gene>
    <name evidence="1" type="ORF">LOK49_LG07G00534</name>
</gene>
<reference evidence="1 2" key="1">
    <citation type="journal article" date="2022" name="Plant J.">
        <title>Chromosome-level genome of Camellia lanceoleosa provides a valuable resource for understanding genome evolution and self-incompatibility.</title>
        <authorList>
            <person name="Gong W."/>
            <person name="Xiao S."/>
            <person name="Wang L."/>
            <person name="Liao Z."/>
            <person name="Chang Y."/>
            <person name="Mo W."/>
            <person name="Hu G."/>
            <person name="Li W."/>
            <person name="Zhao G."/>
            <person name="Zhu H."/>
            <person name="Hu X."/>
            <person name="Ji K."/>
            <person name="Xiang X."/>
            <person name="Song Q."/>
            <person name="Yuan D."/>
            <person name="Jin S."/>
            <person name="Zhang L."/>
        </authorList>
    </citation>
    <scope>NUCLEOTIDE SEQUENCE [LARGE SCALE GENOMIC DNA]</scope>
    <source>
        <strain evidence="1">SQ_2022a</strain>
    </source>
</reference>
<name>A0ACC0H338_9ERIC</name>
<comment type="caution">
    <text evidence="1">The sequence shown here is derived from an EMBL/GenBank/DDBJ whole genome shotgun (WGS) entry which is preliminary data.</text>
</comment>
<evidence type="ECO:0000313" key="2">
    <source>
        <dbReference type="Proteomes" id="UP001060215"/>
    </source>
</evidence>
<organism evidence="1 2">
    <name type="scientific">Camellia lanceoleosa</name>
    <dbReference type="NCBI Taxonomy" id="1840588"/>
    <lineage>
        <taxon>Eukaryota</taxon>
        <taxon>Viridiplantae</taxon>
        <taxon>Streptophyta</taxon>
        <taxon>Embryophyta</taxon>
        <taxon>Tracheophyta</taxon>
        <taxon>Spermatophyta</taxon>
        <taxon>Magnoliopsida</taxon>
        <taxon>eudicotyledons</taxon>
        <taxon>Gunneridae</taxon>
        <taxon>Pentapetalae</taxon>
        <taxon>asterids</taxon>
        <taxon>Ericales</taxon>
        <taxon>Theaceae</taxon>
        <taxon>Camellia</taxon>
    </lineage>
</organism>
<dbReference type="EMBL" id="CM045764">
    <property type="protein sequence ID" value="KAI8007922.1"/>
    <property type="molecule type" value="Genomic_DNA"/>
</dbReference>
<sequence length="472" mass="52790">MSGDNQSVVGSIGEMDENQTSKSDDTNDVSNLQGYSGSSIVSETEKSMNQQGQEAKENPTSSNVAKGAENAEPASLGLVNSSNIIQPGLAVPSSSPASGDISKSGSVDSGCDLYHGKWVHDSTGPLYTNDSCPVLKQTQTQNCQGNGRPDKDYENWRWQPKKCDLPRFDAKNFLELMRGKTLAFIGDSLARNQMESLLCILWQIEVPKYRGNRRMHHYYFRSTSTMIVRIWSAWLVHTTTEPFDFIPKGVDKLHLDAPDERFMEFIPNFDVIVLSSGHWFGKQSVYILNNEIVGGQFRWPDKRRPTKVNHSEAFGISVETILTALATHPNYTGLTIVRSFSPHHYERGEWNTGGSCTGKVKPALDSELVENGYTNIMHEKQVAGFECAIKKMTNKSKLKFMDITGVFAYRHDGHPGPYRSTDPNKITKRGPNGMPPPQDCLHWCMPGPVDTWNELMLEIISREFEGNQSLRS</sequence>
<keyword evidence="2" id="KW-1185">Reference proteome</keyword>
<protein>
    <submittedName>
        <fullName evidence="1">Protein YLS7</fullName>
    </submittedName>
</protein>
<accession>A0ACC0H338</accession>